<evidence type="ECO:0000259" key="2">
    <source>
        <dbReference type="Pfam" id="PF03888"/>
    </source>
</evidence>
<comment type="caution">
    <text evidence="3">The sequence shown here is derived from an EMBL/GenBank/DDBJ whole genome shotgun (WGS) entry which is preliminary data.</text>
</comment>
<keyword evidence="4" id="KW-1185">Reference proteome</keyword>
<organism evidence="3 4">
    <name type="scientific">Nonomuraea dietziae</name>
    <dbReference type="NCBI Taxonomy" id="65515"/>
    <lineage>
        <taxon>Bacteria</taxon>
        <taxon>Bacillati</taxon>
        <taxon>Actinomycetota</taxon>
        <taxon>Actinomycetes</taxon>
        <taxon>Streptosporangiales</taxon>
        <taxon>Streptosporangiaceae</taxon>
        <taxon>Nonomuraea</taxon>
    </lineage>
</organism>
<dbReference type="GeneID" id="95392779"/>
<dbReference type="AlphaFoldDB" id="A0A7W5VFP5"/>
<dbReference type="RefSeq" id="WP_183655600.1">
    <property type="nucleotide sequence ID" value="NZ_BAAAXX010000011.1"/>
</dbReference>
<dbReference type="Pfam" id="PF03888">
    <property type="entry name" value="MucB_RseB"/>
    <property type="match status" value="1"/>
</dbReference>
<protein>
    <submittedName>
        <fullName evidence="3">Sigma-E factor negative regulatory protein RseB</fullName>
    </submittedName>
</protein>
<evidence type="ECO:0000313" key="4">
    <source>
        <dbReference type="Proteomes" id="UP000579945"/>
    </source>
</evidence>
<gene>
    <name evidence="3" type="ORF">FHR33_006505</name>
</gene>
<accession>A0A7W5VFP5</accession>
<reference evidence="3 4" key="1">
    <citation type="submission" date="2020-08" db="EMBL/GenBank/DDBJ databases">
        <title>Sequencing the genomes of 1000 actinobacteria strains.</title>
        <authorList>
            <person name="Klenk H.-P."/>
        </authorList>
    </citation>
    <scope>NUCLEOTIDE SEQUENCE [LARGE SCALE GENOMIC DNA]</scope>
    <source>
        <strain evidence="3 4">DSM 44320</strain>
    </source>
</reference>
<proteinExistence type="predicted"/>
<evidence type="ECO:0000313" key="3">
    <source>
        <dbReference type="EMBL" id="MBB3730645.1"/>
    </source>
</evidence>
<dbReference type="InterPro" id="IPR033434">
    <property type="entry name" value="MucB/RseB_N"/>
</dbReference>
<name>A0A7W5VFP5_9ACTN</name>
<sequence length="319" mass="33290">MSRLLAVLALALVMALGLQGTAVAVPDDSENEDTGLPLLRQSATAARAQPYSGTMFTTSGAVLAVRNAPGTGMTIDSRAADPGAPAGGMLAPSDGMLRALGANYRVVESGGGSVCGRAARLVEALRHDGKVAARYWIDSASGIPLRREVLDGQGRIVRGEAFVEVTIATSRPLAHVSSGGRLSSEAVAALRSRGWTFPAILPGGLELANAAESGGYLKLGYSDGVSVVSVFVQRGNLDEERLAGWRSQRRDGHTIWIRDSAGLEMIWASGGHVYTVFADAPADVAAAAVLGLPHEADPGFWDRFARGADRVLSWVNPFA</sequence>
<dbReference type="EMBL" id="JACIBV010000001">
    <property type="protein sequence ID" value="MBB3730645.1"/>
    <property type="molecule type" value="Genomic_DNA"/>
</dbReference>
<dbReference type="Gene3D" id="2.50.20.10">
    <property type="entry name" value="Lipoprotein localisation LolA/LolB/LppX"/>
    <property type="match status" value="1"/>
</dbReference>
<feature type="chain" id="PRO_5030976642" evidence="1">
    <location>
        <begin position="25"/>
        <end position="319"/>
    </location>
</feature>
<keyword evidence="1" id="KW-0732">Signal</keyword>
<dbReference type="Proteomes" id="UP000579945">
    <property type="component" value="Unassembled WGS sequence"/>
</dbReference>
<feature type="signal peptide" evidence="1">
    <location>
        <begin position="1"/>
        <end position="24"/>
    </location>
</feature>
<evidence type="ECO:0000256" key="1">
    <source>
        <dbReference type="SAM" id="SignalP"/>
    </source>
</evidence>
<feature type="domain" description="MucB/RseB N-terminal" evidence="2">
    <location>
        <begin position="96"/>
        <end position="169"/>
    </location>
</feature>